<dbReference type="PANTHER" id="PTHR35336">
    <property type="entry name" value="ADENOSYLCOBINAMIDE AMIDOHYDROLASE"/>
    <property type="match status" value="1"/>
</dbReference>
<proteinExistence type="predicted"/>
<evidence type="ECO:0000313" key="2">
    <source>
        <dbReference type="Proteomes" id="UP000430508"/>
    </source>
</evidence>
<dbReference type="Pfam" id="PF01955">
    <property type="entry name" value="CbiZ"/>
    <property type="match status" value="1"/>
</dbReference>
<dbReference type="GO" id="GO:0016787">
    <property type="term" value="F:hydrolase activity"/>
    <property type="evidence" value="ECO:0007669"/>
    <property type="project" value="UniProtKB-KW"/>
</dbReference>
<dbReference type="AlphaFoldDB" id="A0A857DF88"/>
<dbReference type="Proteomes" id="UP000430508">
    <property type="component" value="Chromosome"/>
</dbReference>
<organism evidence="1 2">
    <name type="scientific">Dehalobacter restrictus</name>
    <dbReference type="NCBI Taxonomy" id="55583"/>
    <lineage>
        <taxon>Bacteria</taxon>
        <taxon>Bacillati</taxon>
        <taxon>Bacillota</taxon>
        <taxon>Clostridia</taxon>
        <taxon>Eubacteriales</taxon>
        <taxon>Desulfitobacteriaceae</taxon>
        <taxon>Dehalobacter</taxon>
    </lineage>
</organism>
<keyword evidence="1" id="KW-0378">Hydrolase</keyword>
<sequence>MIIARLATGDQVYKYNRCLVVPFLGKRKVMSTSMHNGGYREDLTAVYNQDVNPGSGRECEHCKPGQEEKIKRFMIDDLGLDYDTVAYMATIVSMDSAAVKTETYDELTVTAIATASLEVNGGRVGEKATSYEKRGKSVSLKPGTINIMVFVNADMTPGCLARSIVTATEAKTAVLQELLAGSLYSSGIATGSGTDNVMIIANAESDNTLTYAGKHGKLGELIGRMVMDAVRESLGKHMGLTRESQHSMLARLKRYGITEKSFGDKCREVCSGVSLADAIGRIHVLDSQDEIVSLTSLYVHLLDQLSWGLLSVKEVEFSGKIILQNLAEHRKTTAEWTACANADQKEWVQAMLDSFVTTVCRGTAAAIQTNQED</sequence>
<dbReference type="RefSeq" id="WP_025205036.1">
    <property type="nucleotide sequence ID" value="NZ_CP046996.1"/>
</dbReference>
<dbReference type="PANTHER" id="PTHR35336:SF5">
    <property type="entry name" value="ADENOSYLCOBINAMIDE AMIDOHYDROLASE"/>
    <property type="match status" value="1"/>
</dbReference>
<reference evidence="1 2" key="1">
    <citation type="submission" date="2019-12" db="EMBL/GenBank/DDBJ databases">
        <title>Sequence classification of anaerobic respiratory reductive dehalogenases: First we see many, then we see few.</title>
        <authorList>
            <person name="Molenda O."/>
            <person name="Puentes Jacome L.A."/>
            <person name="Cao X."/>
            <person name="Nesbo C.L."/>
            <person name="Tang S."/>
            <person name="Morson N."/>
            <person name="Patron J."/>
            <person name="Lomheim L."/>
            <person name="Wishart D.S."/>
            <person name="Edwards E.A."/>
        </authorList>
    </citation>
    <scope>NUCLEOTIDE SEQUENCE [LARGE SCALE GENOMIC DNA]</scope>
    <source>
        <strain evidence="1 2">12DCA</strain>
    </source>
</reference>
<gene>
    <name evidence="1" type="ORF">GQ588_01745</name>
</gene>
<protein>
    <submittedName>
        <fullName evidence="1">Adenosylcobinamide amidohydrolase</fullName>
    </submittedName>
</protein>
<dbReference type="InterPro" id="IPR002808">
    <property type="entry name" value="AdoCbi_amidolase"/>
</dbReference>
<dbReference type="InterPro" id="IPR052209">
    <property type="entry name" value="CbiZ"/>
</dbReference>
<dbReference type="EMBL" id="CP046996">
    <property type="protein sequence ID" value="QGZ99472.1"/>
    <property type="molecule type" value="Genomic_DNA"/>
</dbReference>
<evidence type="ECO:0000313" key="1">
    <source>
        <dbReference type="EMBL" id="QGZ99472.1"/>
    </source>
</evidence>
<accession>A0A857DF88</accession>
<name>A0A857DF88_9FIRM</name>